<feature type="domain" description="Luciferase-like" evidence="2">
    <location>
        <begin position="14"/>
        <end position="278"/>
    </location>
</feature>
<dbReference type="CDD" id="cd01097">
    <property type="entry name" value="Tetrahydromethanopterin_reductase"/>
    <property type="match status" value="1"/>
</dbReference>
<dbReference type="RefSeq" id="WP_357782099.1">
    <property type="nucleotide sequence ID" value="NZ_JBFAKC010000004.1"/>
</dbReference>
<protein>
    <submittedName>
        <fullName evidence="3">LLM class F420-dependent oxidoreductase</fullName>
        <ecNumber evidence="3">1.-.-.-</ecNumber>
    </submittedName>
</protein>
<evidence type="ECO:0000256" key="1">
    <source>
        <dbReference type="ARBA" id="ARBA00023002"/>
    </source>
</evidence>
<dbReference type="PANTHER" id="PTHR43244">
    <property type="match status" value="1"/>
</dbReference>
<accession>A0ABV3FRC1</accession>
<comment type="caution">
    <text evidence="3">The sequence shown here is derived from an EMBL/GenBank/DDBJ whole genome shotgun (WGS) entry which is preliminary data.</text>
</comment>
<dbReference type="InterPro" id="IPR036661">
    <property type="entry name" value="Luciferase-like_sf"/>
</dbReference>
<dbReference type="GO" id="GO:0016491">
    <property type="term" value="F:oxidoreductase activity"/>
    <property type="evidence" value="ECO:0007669"/>
    <property type="project" value="UniProtKB-KW"/>
</dbReference>
<dbReference type="EC" id="1.-.-.-" evidence="3"/>
<dbReference type="Pfam" id="PF00296">
    <property type="entry name" value="Bac_luciferase"/>
    <property type="match status" value="1"/>
</dbReference>
<dbReference type="InterPro" id="IPR050564">
    <property type="entry name" value="F420-G6PD/mer"/>
</dbReference>
<evidence type="ECO:0000259" key="2">
    <source>
        <dbReference type="Pfam" id="PF00296"/>
    </source>
</evidence>
<evidence type="ECO:0000313" key="4">
    <source>
        <dbReference type="Proteomes" id="UP001551695"/>
    </source>
</evidence>
<gene>
    <name evidence="3" type="ORF">AB0I48_10345</name>
</gene>
<dbReference type="Proteomes" id="UP001551695">
    <property type="component" value="Unassembled WGS sequence"/>
</dbReference>
<name>A0ABV3FRC1_9NOCA</name>
<dbReference type="InterPro" id="IPR011251">
    <property type="entry name" value="Luciferase-like_dom"/>
</dbReference>
<reference evidence="3 4" key="1">
    <citation type="submission" date="2024-06" db="EMBL/GenBank/DDBJ databases">
        <title>The Natural Products Discovery Center: Release of the First 8490 Sequenced Strains for Exploring Actinobacteria Biosynthetic Diversity.</title>
        <authorList>
            <person name="Kalkreuter E."/>
            <person name="Kautsar S.A."/>
            <person name="Yang D."/>
            <person name="Bader C.D."/>
            <person name="Teijaro C.N."/>
            <person name="Fluegel L."/>
            <person name="Davis C.M."/>
            <person name="Simpson J.R."/>
            <person name="Lauterbach L."/>
            <person name="Steele A.D."/>
            <person name="Gui C."/>
            <person name="Meng S."/>
            <person name="Li G."/>
            <person name="Viehrig K."/>
            <person name="Ye F."/>
            <person name="Su P."/>
            <person name="Kiefer A.F."/>
            <person name="Nichols A."/>
            <person name="Cepeda A.J."/>
            <person name="Yan W."/>
            <person name="Fan B."/>
            <person name="Jiang Y."/>
            <person name="Adhikari A."/>
            <person name="Zheng C.-J."/>
            <person name="Schuster L."/>
            <person name="Cowan T.M."/>
            <person name="Smanski M.J."/>
            <person name="Chevrette M.G."/>
            <person name="De Carvalho L.P.S."/>
            <person name="Shen B."/>
        </authorList>
    </citation>
    <scope>NUCLEOTIDE SEQUENCE [LARGE SCALE GENOMIC DNA]</scope>
    <source>
        <strain evidence="3 4">NPDC050403</strain>
    </source>
</reference>
<dbReference type="Gene3D" id="3.20.20.30">
    <property type="entry name" value="Luciferase-like domain"/>
    <property type="match status" value="1"/>
</dbReference>
<dbReference type="PANTHER" id="PTHR43244:SF1">
    <property type="entry name" value="5,10-METHYLENETETRAHYDROMETHANOPTERIN REDUCTASE"/>
    <property type="match status" value="1"/>
</dbReference>
<sequence length="303" mass="31952">MRIGIMLDAPPGPDGLVRLTEQLRRGAEEGFDSAWLSHIFGIDALTALAVAGSQVPDIEIGTAVVPTYPRHPGALAQQARTTALAVGPNRLNLGIGLSHKIVIENMFGYDFDRPARHMKDYLSILVPLLENRPVSYTGETYTANLQLSVANEGRVPVLLAALGTAMLRLAGRRTDGTVLWMTGPATIREHIAPTITVAAAQAERPAPRVVCALPVLVTDDADAARATAAENFAAYGSLPSYRAMMDREGVSGPGDLAIVGSEKEVTARIEAIFEAGATEFVGAVFAGGDEGAQTRALLTSLAK</sequence>
<keyword evidence="4" id="KW-1185">Reference proteome</keyword>
<dbReference type="NCBIfam" id="TIGR03564">
    <property type="entry name" value="F420_MSMEG_4879"/>
    <property type="match status" value="1"/>
</dbReference>
<proteinExistence type="predicted"/>
<keyword evidence="1 3" id="KW-0560">Oxidoreductase</keyword>
<evidence type="ECO:0000313" key="3">
    <source>
        <dbReference type="EMBL" id="MEV0707953.1"/>
    </source>
</evidence>
<dbReference type="InterPro" id="IPR019910">
    <property type="entry name" value="Lucif-like_OxRdtase_MSMEG_4879"/>
</dbReference>
<organism evidence="3 4">
    <name type="scientific">Nocardia aurea</name>
    <dbReference type="NCBI Taxonomy" id="2144174"/>
    <lineage>
        <taxon>Bacteria</taxon>
        <taxon>Bacillati</taxon>
        <taxon>Actinomycetota</taxon>
        <taxon>Actinomycetes</taxon>
        <taxon>Mycobacteriales</taxon>
        <taxon>Nocardiaceae</taxon>
        <taxon>Nocardia</taxon>
    </lineage>
</organism>
<dbReference type="EMBL" id="JBFAKC010000004">
    <property type="protein sequence ID" value="MEV0707953.1"/>
    <property type="molecule type" value="Genomic_DNA"/>
</dbReference>
<dbReference type="SUPFAM" id="SSF51679">
    <property type="entry name" value="Bacterial luciferase-like"/>
    <property type="match status" value="1"/>
</dbReference>